<dbReference type="OMA" id="NACEENK"/>
<evidence type="ECO:0000256" key="10">
    <source>
        <dbReference type="PROSITE-ProRule" id="PRU00176"/>
    </source>
</evidence>
<evidence type="ECO:0000256" key="11">
    <source>
        <dbReference type="SAM" id="MobiDB-lite"/>
    </source>
</evidence>
<dbReference type="SUPFAM" id="SSF54928">
    <property type="entry name" value="RNA-binding domain, RBD"/>
    <property type="match status" value="3"/>
</dbReference>
<feature type="domain" description="RRM" evidence="12">
    <location>
        <begin position="325"/>
        <end position="397"/>
    </location>
</feature>
<dbReference type="InParanoid" id="K3Y771"/>
<dbReference type="PANTHER" id="PTHR47640">
    <property type="entry name" value="TRNA SELENOCYSTEINE 1-ASSOCIATED PROTEIN 1-RELATED-RELATED"/>
    <property type="match status" value="1"/>
</dbReference>
<comment type="function">
    <text evidence="7">Heterogeneous nuclear ribonucleoprotein (hnRNP)-protein binding the poly(A) tail of mRNA and probably involved in some steps of pre-mRNA maturation.</text>
</comment>
<dbReference type="GO" id="GO:0006397">
    <property type="term" value="P:mRNA processing"/>
    <property type="evidence" value="ECO:0007669"/>
    <property type="project" value="UniProtKB-KW"/>
</dbReference>
<dbReference type="FunCoup" id="K3Y771">
    <property type="interactions" value="118"/>
</dbReference>
<dbReference type="InterPro" id="IPR012677">
    <property type="entry name" value="Nucleotide-bd_a/b_plait_sf"/>
</dbReference>
<keyword evidence="14" id="KW-1185">Reference proteome</keyword>
<dbReference type="CDD" id="cd12344">
    <property type="entry name" value="RRM1_SECp43_like"/>
    <property type="match status" value="1"/>
</dbReference>
<evidence type="ECO:0000256" key="2">
    <source>
        <dbReference type="ARBA" id="ARBA00004463"/>
    </source>
</evidence>
<dbReference type="Proteomes" id="UP000004995">
    <property type="component" value="Unassembled WGS sequence"/>
</dbReference>
<dbReference type="Gene3D" id="3.30.70.330">
    <property type="match status" value="3"/>
</dbReference>
<sequence length="456" mass="49111">MPPHTSLSFPPSTPCEPSNPTRPTSSAAAAALAMQMAATTTDSQAAVPPHHPHAHPHAPPQHAHPHHHMPQPRWVVIPYPPPPPMVAAPPPPPQFAKHFAAGPPPPPQAAGRRTPTPPAAGSGGNACEENKTIWVGDLQYWMDENYLHSCFGPSGEVVTIKVIRNRQTGQSEGYGFVEFFSHGSAEKALQNFTGHVMPNTDRAFKLNWASYSMGEKRSEVASDHSIFVGDLAADVTDEMLMELFASKYRSVKGAKVIIDANTGRSRGYGFVRFGDDNDKSHAMSEMNGVYCSTRPIRIGPATPRRSSGDSGSSTPGHSDGDSSNRTVYVGGLDPNVSEDELRKAFAKYGDLASVKIPLGKQCGFVQFVSRTDAEEALQGLNGSVIGKQAVRLSWGRSPSHKQVCHSRGDSGNRRNMYYGTPFYGGYGYASPVPHPNMYAAAYGAYPFYGGNQQLVS</sequence>
<name>K3Y771_SETIT</name>
<accession>K3Y771</accession>
<reference evidence="14" key="1">
    <citation type="journal article" date="2012" name="Nat. Biotechnol.">
        <title>Reference genome sequence of the model plant Setaria.</title>
        <authorList>
            <person name="Bennetzen J.L."/>
            <person name="Schmutz J."/>
            <person name="Wang H."/>
            <person name="Percifield R."/>
            <person name="Hawkins J."/>
            <person name="Pontaroli A.C."/>
            <person name="Estep M."/>
            <person name="Feng L."/>
            <person name="Vaughn J.N."/>
            <person name="Grimwood J."/>
            <person name="Jenkins J."/>
            <person name="Barry K."/>
            <person name="Lindquist E."/>
            <person name="Hellsten U."/>
            <person name="Deshpande S."/>
            <person name="Wang X."/>
            <person name="Wu X."/>
            <person name="Mitros T."/>
            <person name="Triplett J."/>
            <person name="Yang X."/>
            <person name="Ye C.Y."/>
            <person name="Mauro-Herrera M."/>
            <person name="Wang L."/>
            <person name="Li P."/>
            <person name="Sharma M."/>
            <person name="Sharma R."/>
            <person name="Ronald P.C."/>
            <person name="Panaud O."/>
            <person name="Kellogg E.A."/>
            <person name="Brutnell T.P."/>
            <person name="Doust A.N."/>
            <person name="Tuskan G.A."/>
            <person name="Rokhsar D."/>
            <person name="Devos K.M."/>
        </authorList>
    </citation>
    <scope>NUCLEOTIDE SEQUENCE [LARGE SCALE GENOMIC DNA]</scope>
    <source>
        <strain evidence="14">cv. Yugu1</strain>
    </source>
</reference>
<evidence type="ECO:0000256" key="4">
    <source>
        <dbReference type="ARBA" id="ARBA00022737"/>
    </source>
</evidence>
<evidence type="ECO:0000256" key="9">
    <source>
        <dbReference type="ARBA" id="ARBA00063471"/>
    </source>
</evidence>
<evidence type="ECO:0000259" key="12">
    <source>
        <dbReference type="PROSITE" id="PS50102"/>
    </source>
</evidence>
<dbReference type="InterPro" id="IPR050825">
    <property type="entry name" value="RBM42_RBP45_47-like"/>
</dbReference>
<dbReference type="GO" id="GO:0005634">
    <property type="term" value="C:nucleus"/>
    <property type="evidence" value="ECO:0007669"/>
    <property type="project" value="UniProtKB-SubCell"/>
</dbReference>
<feature type="domain" description="RRM" evidence="12">
    <location>
        <begin position="131"/>
        <end position="211"/>
    </location>
</feature>
<comment type="similarity">
    <text evidence="8">Belongs to the polyadenylate-binding RBP47 family.</text>
</comment>
<dbReference type="InterPro" id="IPR000504">
    <property type="entry name" value="RRM_dom"/>
</dbReference>
<dbReference type="AlphaFoldDB" id="K3Y771"/>
<evidence type="ECO:0000256" key="3">
    <source>
        <dbReference type="ARBA" id="ARBA00022664"/>
    </source>
</evidence>
<evidence type="ECO:0000256" key="1">
    <source>
        <dbReference type="ARBA" id="ARBA00004123"/>
    </source>
</evidence>
<dbReference type="ExpressionAtlas" id="K3Y771">
    <property type="expression patterns" value="baseline"/>
</dbReference>
<dbReference type="Gramene" id="KQK97495">
    <property type="protein sequence ID" value="KQK97495"/>
    <property type="gene ID" value="SETIT_010062mg"/>
</dbReference>
<dbReference type="FunFam" id="3.30.70.330:FF:000144">
    <property type="entry name" value="Polyadenylate-binding protein RBP47B"/>
    <property type="match status" value="1"/>
</dbReference>
<dbReference type="EMBL" id="AGNK02004369">
    <property type="status" value="NOT_ANNOTATED_CDS"/>
    <property type="molecule type" value="Genomic_DNA"/>
</dbReference>
<dbReference type="SMART" id="SM00360">
    <property type="entry name" value="RRM"/>
    <property type="match status" value="3"/>
</dbReference>
<proteinExistence type="inferred from homology"/>
<feature type="compositionally biased region" description="Polar residues" evidence="11">
    <location>
        <begin position="304"/>
        <end position="326"/>
    </location>
</feature>
<dbReference type="FunFam" id="3.30.70.330:FF:000103">
    <property type="entry name" value="Polyadenylate-binding protein RBP47B"/>
    <property type="match status" value="1"/>
</dbReference>
<keyword evidence="6" id="KW-0539">Nucleus</keyword>
<feature type="region of interest" description="Disordered" evidence="11">
    <location>
        <begin position="1"/>
        <end position="75"/>
    </location>
</feature>
<gene>
    <name evidence="13" type="primary">LOC101783970</name>
</gene>
<dbReference type="PANTHER" id="PTHR47640:SF13">
    <property type="entry name" value="OS04G0449900 PROTEIN"/>
    <property type="match status" value="1"/>
</dbReference>
<keyword evidence="4" id="KW-0677">Repeat</keyword>
<feature type="region of interest" description="Disordered" evidence="11">
    <location>
        <begin position="293"/>
        <end position="331"/>
    </location>
</feature>
<dbReference type="InterPro" id="IPR035979">
    <property type="entry name" value="RBD_domain_sf"/>
</dbReference>
<protein>
    <recommendedName>
        <fullName evidence="12">RRM domain-containing protein</fullName>
    </recommendedName>
</protein>
<dbReference type="EnsemblPlants" id="KQK97495">
    <property type="protein sequence ID" value="KQK97495"/>
    <property type="gene ID" value="SETIT_010062mg"/>
</dbReference>
<feature type="compositionally biased region" description="Low complexity" evidence="11">
    <location>
        <begin position="24"/>
        <end position="48"/>
    </location>
</feature>
<dbReference type="Pfam" id="PF00076">
    <property type="entry name" value="RRM_1"/>
    <property type="match status" value="3"/>
</dbReference>
<feature type="domain" description="RRM" evidence="12">
    <location>
        <begin position="224"/>
        <end position="303"/>
    </location>
</feature>
<evidence type="ECO:0000256" key="5">
    <source>
        <dbReference type="ARBA" id="ARBA00022884"/>
    </source>
</evidence>
<keyword evidence="3" id="KW-0507">mRNA processing</keyword>
<evidence type="ECO:0000256" key="6">
    <source>
        <dbReference type="ARBA" id="ARBA00023242"/>
    </source>
</evidence>
<evidence type="ECO:0000256" key="8">
    <source>
        <dbReference type="ARBA" id="ARBA00061069"/>
    </source>
</evidence>
<evidence type="ECO:0000313" key="13">
    <source>
        <dbReference type="EnsemblPlants" id="KQK97495"/>
    </source>
</evidence>
<feature type="compositionally biased region" description="Polar residues" evidence="11">
    <location>
        <begin position="1"/>
        <end position="23"/>
    </location>
</feature>
<dbReference type="CDD" id="cd12345">
    <property type="entry name" value="RRM2_SECp43_like"/>
    <property type="match status" value="1"/>
</dbReference>
<comment type="subunit">
    <text evidence="9">Interacts with the poly(A) tail of mRNA in nucleus.</text>
</comment>
<keyword evidence="5 10" id="KW-0694">RNA-binding</keyword>
<evidence type="ECO:0000256" key="7">
    <source>
        <dbReference type="ARBA" id="ARBA00057395"/>
    </source>
</evidence>
<feature type="region of interest" description="Disordered" evidence="11">
    <location>
        <begin position="93"/>
        <end position="125"/>
    </location>
</feature>
<dbReference type="PROSITE" id="PS50102">
    <property type="entry name" value="RRM"/>
    <property type="match status" value="3"/>
</dbReference>
<dbReference type="eggNOG" id="KOG0118">
    <property type="taxonomic scope" value="Eukaryota"/>
</dbReference>
<reference evidence="13" key="2">
    <citation type="submission" date="2018-08" db="UniProtKB">
        <authorList>
            <consortium name="EnsemblPlants"/>
        </authorList>
    </citation>
    <scope>IDENTIFICATION</scope>
    <source>
        <strain evidence="13">Yugu1</strain>
    </source>
</reference>
<comment type="subcellular location">
    <subcellularLocation>
        <location evidence="2">Cytoplasmic granule</location>
    </subcellularLocation>
    <subcellularLocation>
        <location evidence="1">Nucleus</location>
    </subcellularLocation>
</comment>
<dbReference type="GO" id="GO:0005829">
    <property type="term" value="C:cytosol"/>
    <property type="evidence" value="ECO:0000318"/>
    <property type="project" value="GO_Central"/>
</dbReference>
<dbReference type="GO" id="GO:0003729">
    <property type="term" value="F:mRNA binding"/>
    <property type="evidence" value="ECO:0000318"/>
    <property type="project" value="GO_Central"/>
</dbReference>
<evidence type="ECO:0000313" key="14">
    <source>
        <dbReference type="Proteomes" id="UP000004995"/>
    </source>
</evidence>
<dbReference type="FunFam" id="3.30.70.330:FF:000460">
    <property type="entry name" value="Polyadenylate-binding protein RBP47B"/>
    <property type="match status" value="1"/>
</dbReference>
<organism evidence="13 14">
    <name type="scientific">Setaria italica</name>
    <name type="common">Foxtail millet</name>
    <name type="synonym">Panicum italicum</name>
    <dbReference type="NCBI Taxonomy" id="4555"/>
    <lineage>
        <taxon>Eukaryota</taxon>
        <taxon>Viridiplantae</taxon>
        <taxon>Streptophyta</taxon>
        <taxon>Embryophyta</taxon>
        <taxon>Tracheophyta</taxon>
        <taxon>Spermatophyta</taxon>
        <taxon>Magnoliopsida</taxon>
        <taxon>Liliopsida</taxon>
        <taxon>Poales</taxon>
        <taxon>Poaceae</taxon>
        <taxon>PACMAD clade</taxon>
        <taxon>Panicoideae</taxon>
        <taxon>Panicodae</taxon>
        <taxon>Paniceae</taxon>
        <taxon>Cenchrinae</taxon>
        <taxon>Setaria</taxon>
    </lineage>
</organism>
<dbReference type="STRING" id="4555.K3Y771"/>